<evidence type="ECO:0000256" key="1">
    <source>
        <dbReference type="ARBA" id="ARBA00023239"/>
    </source>
</evidence>
<evidence type="ECO:0000313" key="2">
    <source>
        <dbReference type="EMBL" id="KOF86984.1"/>
    </source>
</evidence>
<organism evidence="2">
    <name type="scientific">Octopus bimaculoides</name>
    <name type="common">California two-spotted octopus</name>
    <dbReference type="NCBI Taxonomy" id="37653"/>
    <lineage>
        <taxon>Eukaryota</taxon>
        <taxon>Metazoa</taxon>
        <taxon>Spiralia</taxon>
        <taxon>Lophotrochozoa</taxon>
        <taxon>Mollusca</taxon>
        <taxon>Cephalopoda</taxon>
        <taxon>Coleoidea</taxon>
        <taxon>Octopodiformes</taxon>
        <taxon>Octopoda</taxon>
        <taxon>Incirrata</taxon>
        <taxon>Octopodidae</taxon>
        <taxon>Octopus</taxon>
    </lineage>
</organism>
<accession>A0A0L8HD06</accession>
<keyword evidence="1" id="KW-0456">Lyase</keyword>
<name>A0A0L8HD06_OCTBM</name>
<protein>
    <submittedName>
        <fullName evidence="2">Uncharacterized protein</fullName>
    </submittedName>
</protein>
<dbReference type="EMBL" id="KQ418525">
    <property type="protein sequence ID" value="KOF86984.1"/>
    <property type="molecule type" value="Genomic_DNA"/>
</dbReference>
<dbReference type="AlphaFoldDB" id="A0A0L8HD06"/>
<sequence>MESTGQPLKIHCSQQCKELLDQLGGYEVEERGIVHLKVSHTDKGSIPCCFYPYFSTCGCVS</sequence>
<dbReference type="GO" id="GO:0016829">
    <property type="term" value="F:lyase activity"/>
    <property type="evidence" value="ECO:0007669"/>
    <property type="project" value="UniProtKB-KW"/>
</dbReference>
<dbReference type="OrthoDB" id="1890790at2759"/>
<dbReference type="SUPFAM" id="SSF55073">
    <property type="entry name" value="Nucleotide cyclase"/>
    <property type="match status" value="1"/>
</dbReference>
<gene>
    <name evidence="2" type="ORF">OCBIM_22017665mg</name>
</gene>
<dbReference type="InterPro" id="IPR029787">
    <property type="entry name" value="Nucleotide_cyclase"/>
</dbReference>
<reference evidence="2" key="1">
    <citation type="submission" date="2015-07" db="EMBL/GenBank/DDBJ databases">
        <title>MeaNS - Measles Nucleotide Surveillance Program.</title>
        <authorList>
            <person name="Tran T."/>
            <person name="Druce J."/>
        </authorList>
    </citation>
    <scope>NUCLEOTIDE SEQUENCE</scope>
    <source>
        <strain evidence="2">UCB-OBI-ISO-001</strain>
        <tissue evidence="2">Gonad</tissue>
    </source>
</reference>
<proteinExistence type="predicted"/>
<dbReference type="Gene3D" id="3.30.70.1230">
    <property type="entry name" value="Nucleotide cyclase"/>
    <property type="match status" value="1"/>
</dbReference>